<gene>
    <name evidence="1" type="ORF">I5L79_03380</name>
</gene>
<reference evidence="1 2" key="1">
    <citation type="submission" date="2020-11" db="EMBL/GenBank/DDBJ databases">
        <title>Hymenobacter sp.</title>
        <authorList>
            <person name="Kim M.K."/>
        </authorList>
    </citation>
    <scope>NUCLEOTIDE SEQUENCE [LARGE SCALE GENOMIC DNA]</scope>
    <source>
        <strain evidence="1 2">BT594</strain>
    </source>
</reference>
<organism evidence="1 2">
    <name type="scientific">Hymenobacter guriensis</name>
    <dbReference type="NCBI Taxonomy" id="2793065"/>
    <lineage>
        <taxon>Bacteria</taxon>
        <taxon>Pseudomonadati</taxon>
        <taxon>Bacteroidota</taxon>
        <taxon>Cytophagia</taxon>
        <taxon>Cytophagales</taxon>
        <taxon>Hymenobacteraceae</taxon>
        <taxon>Hymenobacter</taxon>
    </lineage>
</organism>
<accession>A0ABS0KXT0</accession>
<dbReference type="Proteomes" id="UP000601099">
    <property type="component" value="Unassembled WGS sequence"/>
</dbReference>
<dbReference type="RefSeq" id="WP_196953597.1">
    <property type="nucleotide sequence ID" value="NZ_JADWYK010000001.1"/>
</dbReference>
<proteinExistence type="predicted"/>
<protein>
    <submittedName>
        <fullName evidence="1">Uncharacterized protein</fullName>
    </submittedName>
</protein>
<evidence type="ECO:0000313" key="2">
    <source>
        <dbReference type="Proteomes" id="UP000601099"/>
    </source>
</evidence>
<comment type="caution">
    <text evidence="1">The sequence shown here is derived from an EMBL/GenBank/DDBJ whole genome shotgun (WGS) entry which is preliminary data.</text>
</comment>
<dbReference type="EMBL" id="JADWYK010000001">
    <property type="protein sequence ID" value="MBG8552570.1"/>
    <property type="molecule type" value="Genomic_DNA"/>
</dbReference>
<evidence type="ECO:0000313" key="1">
    <source>
        <dbReference type="EMBL" id="MBG8552570.1"/>
    </source>
</evidence>
<name>A0ABS0KXT0_9BACT</name>
<keyword evidence="2" id="KW-1185">Reference proteome</keyword>
<sequence>MQLQTTWQPAPAVAPANPLAPGSPVYHAFRLLQARQAIMYHMAKAVFTDAERLRANDSVYQEERLGKLALWLQNVRRVASERTALAAATATRILRGRTSDYAGGMSAAAAGYAFSSETGLTAWDLANL</sequence>